<comment type="caution">
    <text evidence="10">The sequence shown here is derived from an EMBL/GenBank/DDBJ whole genome shotgun (WGS) entry which is preliminary data.</text>
</comment>
<keyword evidence="11" id="KW-1185">Reference proteome</keyword>
<evidence type="ECO:0000256" key="7">
    <source>
        <dbReference type="SAM" id="Phobius"/>
    </source>
</evidence>
<dbReference type="RefSeq" id="WP_106154419.1">
    <property type="nucleotide sequence ID" value="NZ_PVTS01000020.1"/>
</dbReference>
<evidence type="ECO:0000259" key="9">
    <source>
        <dbReference type="Pfam" id="PF12704"/>
    </source>
</evidence>
<keyword evidence="10" id="KW-0449">Lipoprotein</keyword>
<dbReference type="GO" id="GO:0098797">
    <property type="term" value="C:plasma membrane protein complex"/>
    <property type="evidence" value="ECO:0007669"/>
    <property type="project" value="TreeGrafter"/>
</dbReference>
<keyword evidence="6 7" id="KW-0472">Membrane</keyword>
<keyword evidence="4 7" id="KW-0812">Transmembrane</keyword>
<dbReference type="InterPro" id="IPR051447">
    <property type="entry name" value="Lipoprotein-release_system"/>
</dbReference>
<dbReference type="STRING" id="1168289.GCA_000259075_02489"/>
<feature type="domain" description="ABC3 transporter permease C-terminal" evidence="8">
    <location>
        <begin position="281"/>
        <end position="407"/>
    </location>
</feature>
<evidence type="ECO:0000256" key="5">
    <source>
        <dbReference type="ARBA" id="ARBA00022989"/>
    </source>
</evidence>
<evidence type="ECO:0000256" key="2">
    <source>
        <dbReference type="ARBA" id="ARBA00005236"/>
    </source>
</evidence>
<dbReference type="Pfam" id="PF12704">
    <property type="entry name" value="MacB_PCD"/>
    <property type="match status" value="1"/>
</dbReference>
<sequence>MNLELFIANKIKSGGISGKRLAGPVVKVAVAGIVLGMVVMIISVATGMGFQKEIREKIIGFGSHIQVVSYDFNMSYQTNPVEQDSMLEQQMLSVPGVEHVQRFATKPGLIKTRDEMQGIVLRGVGPEFDWSFFQTILTEGGRLSLNEEKSSNGVLISDDLASVLNLEVGDRVPMYFFEDQIRARNFTIEGIFDSHLPELDETFVMVDIRQVQRLNNWSENKISGYELLAGDFEDLMMTGSNVAEVVSGHISEDGTMLRTRTIQQTQPQIFGWLDLLDMNIIVIIVLIVLVAGFNMITGLLILILERTNMIGVLKAMGMADRPLRKVFLTLAANITIKGLFWGNLLGLGFCFAQSYFGFVKLDPANYFLDTVPIHLSALHIILLNVGAVLTIFLMMIGPSYLVARISPVKAIRFE</sequence>
<feature type="transmembrane region" description="Helical" evidence="7">
    <location>
        <begin position="376"/>
        <end position="403"/>
    </location>
</feature>
<dbReference type="Pfam" id="PF02687">
    <property type="entry name" value="FtsX"/>
    <property type="match status" value="1"/>
</dbReference>
<keyword evidence="3" id="KW-1003">Cell membrane</keyword>
<evidence type="ECO:0000313" key="10">
    <source>
        <dbReference type="EMBL" id="RCW30024.1"/>
    </source>
</evidence>
<protein>
    <submittedName>
        <fullName evidence="10">Lipoprotein-releasing system permease protein</fullName>
    </submittedName>
</protein>
<organism evidence="10 11">
    <name type="scientific">Marinilabilia salmonicolor</name>
    <dbReference type="NCBI Taxonomy" id="989"/>
    <lineage>
        <taxon>Bacteria</taxon>
        <taxon>Pseudomonadati</taxon>
        <taxon>Bacteroidota</taxon>
        <taxon>Bacteroidia</taxon>
        <taxon>Marinilabiliales</taxon>
        <taxon>Marinilabiliaceae</taxon>
        <taxon>Marinilabilia</taxon>
    </lineage>
</organism>
<feature type="transmembrane region" description="Helical" evidence="7">
    <location>
        <begin position="21"/>
        <end position="45"/>
    </location>
</feature>
<comment type="subcellular location">
    <subcellularLocation>
        <location evidence="1">Cell membrane</location>
        <topology evidence="1">Multi-pass membrane protein</topology>
    </subcellularLocation>
</comment>
<dbReference type="GO" id="GO:0044874">
    <property type="term" value="P:lipoprotein localization to outer membrane"/>
    <property type="evidence" value="ECO:0007669"/>
    <property type="project" value="TreeGrafter"/>
</dbReference>
<keyword evidence="5 7" id="KW-1133">Transmembrane helix</keyword>
<dbReference type="InterPro" id="IPR025857">
    <property type="entry name" value="MacB_PCD"/>
</dbReference>
<evidence type="ECO:0000256" key="6">
    <source>
        <dbReference type="ARBA" id="ARBA00023136"/>
    </source>
</evidence>
<feature type="transmembrane region" description="Helical" evidence="7">
    <location>
        <begin position="326"/>
        <end position="356"/>
    </location>
</feature>
<feature type="domain" description="MacB-like periplasmic core" evidence="9">
    <location>
        <begin position="29"/>
        <end position="215"/>
    </location>
</feature>
<dbReference type="AlphaFoldDB" id="A0A2T0X605"/>
<dbReference type="Proteomes" id="UP000252733">
    <property type="component" value="Unassembled WGS sequence"/>
</dbReference>
<accession>A0A2T0X605</accession>
<comment type="similarity">
    <text evidence="2">Belongs to the ABC-4 integral membrane protein family. LolC/E subfamily.</text>
</comment>
<gene>
    <name evidence="10" type="ORF">DFO77_12436</name>
</gene>
<proteinExistence type="inferred from homology"/>
<reference evidence="10 11" key="1">
    <citation type="submission" date="2018-07" db="EMBL/GenBank/DDBJ databases">
        <title>Freshwater and sediment microbial communities from various areas in North America, analyzing microbe dynamics in response to fracking.</title>
        <authorList>
            <person name="Lamendella R."/>
        </authorList>
    </citation>
    <scope>NUCLEOTIDE SEQUENCE [LARGE SCALE GENOMIC DNA]</scope>
    <source>
        <strain evidence="10 11">160A</strain>
    </source>
</reference>
<name>A0A2T0X605_9BACT</name>
<dbReference type="PANTHER" id="PTHR30489">
    <property type="entry name" value="LIPOPROTEIN-RELEASING SYSTEM TRANSMEMBRANE PROTEIN LOLE"/>
    <property type="match status" value="1"/>
</dbReference>
<evidence type="ECO:0000256" key="1">
    <source>
        <dbReference type="ARBA" id="ARBA00004651"/>
    </source>
</evidence>
<dbReference type="EMBL" id="QPIZ01000024">
    <property type="protein sequence ID" value="RCW30024.1"/>
    <property type="molecule type" value="Genomic_DNA"/>
</dbReference>
<evidence type="ECO:0000256" key="4">
    <source>
        <dbReference type="ARBA" id="ARBA00022692"/>
    </source>
</evidence>
<evidence type="ECO:0000256" key="3">
    <source>
        <dbReference type="ARBA" id="ARBA00022475"/>
    </source>
</evidence>
<dbReference type="OrthoDB" id="1522670at2"/>
<dbReference type="InterPro" id="IPR003838">
    <property type="entry name" value="ABC3_permease_C"/>
</dbReference>
<evidence type="ECO:0000313" key="11">
    <source>
        <dbReference type="Proteomes" id="UP000252733"/>
    </source>
</evidence>
<feature type="transmembrane region" description="Helical" evidence="7">
    <location>
        <begin position="280"/>
        <end position="305"/>
    </location>
</feature>
<evidence type="ECO:0000259" key="8">
    <source>
        <dbReference type="Pfam" id="PF02687"/>
    </source>
</evidence>
<dbReference type="PANTHER" id="PTHR30489:SF0">
    <property type="entry name" value="LIPOPROTEIN-RELEASING SYSTEM TRANSMEMBRANE PROTEIN LOLE"/>
    <property type="match status" value="1"/>
</dbReference>